<proteinExistence type="predicted"/>
<dbReference type="AlphaFoldDB" id="A0A418WT87"/>
<dbReference type="EMBL" id="QYUK01000008">
    <property type="protein sequence ID" value="RJF94435.1"/>
    <property type="molecule type" value="Genomic_DNA"/>
</dbReference>
<gene>
    <name evidence="2" type="ORF">D3874_00900</name>
</gene>
<evidence type="ECO:0000256" key="1">
    <source>
        <dbReference type="SAM" id="SignalP"/>
    </source>
</evidence>
<organism evidence="2 3">
    <name type="scientific">Oleomonas cavernae</name>
    <dbReference type="NCBI Taxonomy" id="2320859"/>
    <lineage>
        <taxon>Bacteria</taxon>
        <taxon>Pseudomonadati</taxon>
        <taxon>Pseudomonadota</taxon>
        <taxon>Alphaproteobacteria</taxon>
        <taxon>Acetobacterales</taxon>
        <taxon>Acetobacteraceae</taxon>
        <taxon>Oleomonas</taxon>
    </lineage>
</organism>
<sequence>MGLVKALLLLAMLVLAAVPMPARALPAPVPPTAHAVLDQPAGAPCDEHGAPADLSCCLGNLCVMLCTALPGPSPVAQLLGAAAPVAYAGSHVGRAEGIDIAGLYRPPRPTV</sequence>
<accession>A0A418WT87</accession>
<feature type="signal peptide" evidence="1">
    <location>
        <begin position="1"/>
        <end position="24"/>
    </location>
</feature>
<reference evidence="2 3" key="1">
    <citation type="submission" date="2018-09" db="EMBL/GenBank/DDBJ databases">
        <authorList>
            <person name="Zhu H."/>
        </authorList>
    </citation>
    <scope>NUCLEOTIDE SEQUENCE [LARGE SCALE GENOMIC DNA]</scope>
    <source>
        <strain evidence="2 3">K1W22B-8</strain>
    </source>
</reference>
<comment type="caution">
    <text evidence="2">The sequence shown here is derived from an EMBL/GenBank/DDBJ whole genome shotgun (WGS) entry which is preliminary data.</text>
</comment>
<protein>
    <recommendedName>
        <fullName evidence="4">DUF2946 domain-containing protein</fullName>
    </recommendedName>
</protein>
<feature type="chain" id="PRO_5019257983" description="DUF2946 domain-containing protein" evidence="1">
    <location>
        <begin position="25"/>
        <end position="111"/>
    </location>
</feature>
<keyword evidence="3" id="KW-1185">Reference proteome</keyword>
<evidence type="ECO:0008006" key="4">
    <source>
        <dbReference type="Google" id="ProtNLM"/>
    </source>
</evidence>
<dbReference type="Proteomes" id="UP000284605">
    <property type="component" value="Unassembled WGS sequence"/>
</dbReference>
<evidence type="ECO:0000313" key="2">
    <source>
        <dbReference type="EMBL" id="RJF94435.1"/>
    </source>
</evidence>
<evidence type="ECO:0000313" key="3">
    <source>
        <dbReference type="Proteomes" id="UP000284605"/>
    </source>
</evidence>
<name>A0A418WT87_9PROT</name>
<keyword evidence="1" id="KW-0732">Signal</keyword>